<dbReference type="OrthoDB" id="10263226at2759"/>
<keyword evidence="4" id="KW-0234">DNA repair</keyword>
<feature type="region of interest" description="Disordered" evidence="6">
    <location>
        <begin position="420"/>
        <end position="468"/>
    </location>
</feature>
<dbReference type="GO" id="GO:0005524">
    <property type="term" value="F:ATP binding"/>
    <property type="evidence" value="ECO:0007669"/>
    <property type="project" value="InterPro"/>
</dbReference>
<feature type="compositionally biased region" description="Polar residues" evidence="6">
    <location>
        <begin position="439"/>
        <end position="462"/>
    </location>
</feature>
<dbReference type="InterPro" id="IPR036890">
    <property type="entry name" value="HATPase_C_sf"/>
</dbReference>
<dbReference type="CDD" id="cd16926">
    <property type="entry name" value="HATPase_MutL-MLH-PMS-like"/>
    <property type="match status" value="1"/>
</dbReference>
<dbReference type="AlphaFoldDB" id="A0A6A6UH31"/>
<proteinExistence type="inferred from homology"/>
<dbReference type="InterPro" id="IPR014762">
    <property type="entry name" value="DNA_mismatch_repair_CS"/>
</dbReference>
<comment type="similarity">
    <text evidence="2">Belongs to the DNA mismatch repair MutL/HexB family.</text>
</comment>
<dbReference type="SUPFAM" id="SSF55874">
    <property type="entry name" value="ATPase domain of HSP90 chaperone/DNA topoisomerase II/histidine kinase"/>
    <property type="match status" value="1"/>
</dbReference>
<dbReference type="GO" id="GO:0032389">
    <property type="term" value="C:MutLalpha complex"/>
    <property type="evidence" value="ECO:0007669"/>
    <property type="project" value="TreeGrafter"/>
</dbReference>
<evidence type="ECO:0000256" key="6">
    <source>
        <dbReference type="SAM" id="MobiDB-lite"/>
    </source>
</evidence>
<dbReference type="InterPro" id="IPR014721">
    <property type="entry name" value="Ribsml_uS5_D2-typ_fold_subgr"/>
</dbReference>
<dbReference type="GO" id="GO:0006298">
    <property type="term" value="P:mismatch repair"/>
    <property type="evidence" value="ECO:0007669"/>
    <property type="project" value="InterPro"/>
</dbReference>
<dbReference type="GO" id="GO:0140664">
    <property type="term" value="F:ATP-dependent DNA damage sensor activity"/>
    <property type="evidence" value="ECO:0007669"/>
    <property type="project" value="InterPro"/>
</dbReference>
<dbReference type="EMBL" id="MU004232">
    <property type="protein sequence ID" value="KAF2671569.1"/>
    <property type="molecule type" value="Genomic_DNA"/>
</dbReference>
<dbReference type="FunFam" id="3.30.230.10:FF:000014">
    <property type="entry name" value="DNA mismatch repair protein Mlh1"/>
    <property type="match status" value="1"/>
</dbReference>
<dbReference type="GO" id="GO:0030983">
    <property type="term" value="F:mismatched DNA binding"/>
    <property type="evidence" value="ECO:0007669"/>
    <property type="project" value="InterPro"/>
</dbReference>
<dbReference type="Proteomes" id="UP000799302">
    <property type="component" value="Unassembled WGS sequence"/>
</dbReference>
<dbReference type="Pfam" id="PF16413">
    <property type="entry name" value="Mlh1_C"/>
    <property type="match status" value="1"/>
</dbReference>
<keyword evidence="5" id="KW-0539">Nucleus</keyword>
<sequence>MSDSEIAGHHVAQRGVKRKVDGSPALETLSAGTAGPTLDSDVNAPRRIQALSQDVVNKIAAGEIIVAPAHALKELLENAVDAGATQLEIVVKDGGLKLLQITDNGCGIHVSLSLYIVLTPIAHYYLKEDLPLLCERFTTSKLKKFEDLTEIGTYGFRGEALASISHIAHLAVTTRTHDSSCAWKSHYSDGKLVAPKPNQSADPKATAGRQGTQITVEDLFYNVPTRRRAFRSTSEEYTKILDLVSRYSIHCDGVSFSCKKHGESGMALSVPANASTMDRIRQIHGSAVSNELLEFTCTSERWGFTSKGWISNANYSVKKTSFILFINHRSVESANIKKALEQTYATFLPKGGHPFIYLALDIEPHRLDVNVHPTKREVHFLHEDEIIESICDEARTALGNVDTSRTFMTQTLLPNARLIPTTSIGKSGGTPATPAHKSVGNSATPGSTSYNVRNSATASSSKKFSRPYDNDLVRTDARERKITSMLTPRLSVNSISMRDDMEYEIVDKEATICRLKSIKELRAEVRDLMHIGATDIFAGHTFVGIVDPRRRIVAIQFGVKLYLVDHGMVCNEYFYQLGLTDFGNFGTIKFDPPLDLTELLNIGVEQERSLLDLEEAEANDWDEIVEMVKARLVERRDMLAECFSMLISEEGKLEGIPLLMNGYMPPLVKLPNFLLRLGPFVVWDEEKPCFHSFIRELASFYVPECLPLASVPRNQGPPPPAKGDTDADGDLTMGSTGVDAADENPEQSKRRAHVYRALEHIMFPALKVRFVATKAMLKGVVEVADLKGLYRVFERC</sequence>
<name>A0A6A6UH31_9PEZI</name>
<organism evidence="8 9">
    <name type="scientific">Microthyrium microscopicum</name>
    <dbReference type="NCBI Taxonomy" id="703497"/>
    <lineage>
        <taxon>Eukaryota</taxon>
        <taxon>Fungi</taxon>
        <taxon>Dikarya</taxon>
        <taxon>Ascomycota</taxon>
        <taxon>Pezizomycotina</taxon>
        <taxon>Dothideomycetes</taxon>
        <taxon>Dothideomycetes incertae sedis</taxon>
        <taxon>Microthyriales</taxon>
        <taxon>Microthyriaceae</taxon>
        <taxon>Microthyrium</taxon>
    </lineage>
</organism>
<dbReference type="GO" id="GO:0016887">
    <property type="term" value="F:ATP hydrolysis activity"/>
    <property type="evidence" value="ECO:0007669"/>
    <property type="project" value="InterPro"/>
</dbReference>
<feature type="domain" description="DNA mismatch repair protein S5" evidence="7">
    <location>
        <begin position="280"/>
        <end position="399"/>
    </location>
</feature>
<dbReference type="CDD" id="cd03483">
    <property type="entry name" value="MutL_Trans_MLH1"/>
    <property type="match status" value="1"/>
</dbReference>
<evidence type="ECO:0000256" key="4">
    <source>
        <dbReference type="ARBA" id="ARBA00023204"/>
    </source>
</evidence>
<dbReference type="FunFam" id="3.30.565.10:FF:000033">
    <property type="entry name" value="DNA mismatch repair protein Mlh1"/>
    <property type="match status" value="1"/>
</dbReference>
<dbReference type="InterPro" id="IPR020568">
    <property type="entry name" value="Ribosomal_Su5_D2-typ_SF"/>
</dbReference>
<evidence type="ECO:0000256" key="3">
    <source>
        <dbReference type="ARBA" id="ARBA00022763"/>
    </source>
</evidence>
<gene>
    <name evidence="8" type="ORF">BT63DRAFT_369838</name>
</gene>
<keyword evidence="9" id="KW-1185">Reference proteome</keyword>
<dbReference type="InterPro" id="IPR002099">
    <property type="entry name" value="MutL/Mlh/PMS"/>
</dbReference>
<feature type="region of interest" description="Disordered" evidence="6">
    <location>
        <begin position="711"/>
        <end position="749"/>
    </location>
</feature>
<dbReference type="Pfam" id="PF13589">
    <property type="entry name" value="HATPase_c_3"/>
    <property type="match status" value="1"/>
</dbReference>
<evidence type="ECO:0000313" key="9">
    <source>
        <dbReference type="Proteomes" id="UP000799302"/>
    </source>
</evidence>
<dbReference type="Gene3D" id="3.30.565.10">
    <property type="entry name" value="Histidine kinase-like ATPase, C-terminal domain"/>
    <property type="match status" value="1"/>
</dbReference>
<evidence type="ECO:0000256" key="1">
    <source>
        <dbReference type="ARBA" id="ARBA00004123"/>
    </source>
</evidence>
<dbReference type="InterPro" id="IPR013507">
    <property type="entry name" value="DNA_mismatch_S5_2-like"/>
</dbReference>
<dbReference type="PANTHER" id="PTHR10073:SF12">
    <property type="entry name" value="DNA MISMATCH REPAIR PROTEIN MLH1"/>
    <property type="match status" value="1"/>
</dbReference>
<dbReference type="PANTHER" id="PTHR10073">
    <property type="entry name" value="DNA MISMATCH REPAIR PROTEIN MLH, PMS, MUTL"/>
    <property type="match status" value="1"/>
</dbReference>
<evidence type="ECO:0000256" key="2">
    <source>
        <dbReference type="ARBA" id="ARBA00006082"/>
    </source>
</evidence>
<dbReference type="GO" id="GO:0061982">
    <property type="term" value="P:meiosis I cell cycle process"/>
    <property type="evidence" value="ECO:0007669"/>
    <property type="project" value="UniProtKB-ARBA"/>
</dbReference>
<dbReference type="InterPro" id="IPR038973">
    <property type="entry name" value="MutL/Mlh/Pms-like"/>
</dbReference>
<accession>A0A6A6UH31</accession>
<protein>
    <submittedName>
        <fullName evidence="8">DNA mismatch repair protein MutL</fullName>
    </submittedName>
</protein>
<keyword evidence="3" id="KW-0227">DNA damage</keyword>
<evidence type="ECO:0000256" key="5">
    <source>
        <dbReference type="ARBA" id="ARBA00023242"/>
    </source>
</evidence>
<dbReference type="SUPFAM" id="SSF54211">
    <property type="entry name" value="Ribosomal protein S5 domain 2-like"/>
    <property type="match status" value="1"/>
</dbReference>
<dbReference type="NCBIfam" id="TIGR00585">
    <property type="entry name" value="mutl"/>
    <property type="match status" value="1"/>
</dbReference>
<evidence type="ECO:0000313" key="8">
    <source>
        <dbReference type="EMBL" id="KAF2671569.1"/>
    </source>
</evidence>
<dbReference type="PROSITE" id="PS00058">
    <property type="entry name" value="DNA_MISMATCH_REPAIR_1"/>
    <property type="match status" value="1"/>
</dbReference>
<dbReference type="InterPro" id="IPR032189">
    <property type="entry name" value="Mlh1_C"/>
</dbReference>
<reference evidence="8" key="1">
    <citation type="journal article" date="2020" name="Stud. Mycol.">
        <title>101 Dothideomycetes genomes: a test case for predicting lifestyles and emergence of pathogens.</title>
        <authorList>
            <person name="Haridas S."/>
            <person name="Albert R."/>
            <person name="Binder M."/>
            <person name="Bloem J."/>
            <person name="Labutti K."/>
            <person name="Salamov A."/>
            <person name="Andreopoulos B."/>
            <person name="Baker S."/>
            <person name="Barry K."/>
            <person name="Bills G."/>
            <person name="Bluhm B."/>
            <person name="Cannon C."/>
            <person name="Castanera R."/>
            <person name="Culley D."/>
            <person name="Daum C."/>
            <person name="Ezra D."/>
            <person name="Gonzalez J."/>
            <person name="Henrissat B."/>
            <person name="Kuo A."/>
            <person name="Liang C."/>
            <person name="Lipzen A."/>
            <person name="Lutzoni F."/>
            <person name="Magnuson J."/>
            <person name="Mondo S."/>
            <person name="Nolan M."/>
            <person name="Ohm R."/>
            <person name="Pangilinan J."/>
            <person name="Park H.-J."/>
            <person name="Ramirez L."/>
            <person name="Alfaro M."/>
            <person name="Sun H."/>
            <person name="Tritt A."/>
            <person name="Yoshinaga Y."/>
            <person name="Zwiers L.-H."/>
            <person name="Turgeon B."/>
            <person name="Goodwin S."/>
            <person name="Spatafora J."/>
            <person name="Crous P."/>
            <person name="Grigoriev I."/>
        </authorList>
    </citation>
    <scope>NUCLEOTIDE SEQUENCE</scope>
    <source>
        <strain evidence="8">CBS 115976</strain>
    </source>
</reference>
<dbReference type="SMART" id="SM01340">
    <property type="entry name" value="DNA_mis_repair"/>
    <property type="match status" value="1"/>
</dbReference>
<dbReference type="Pfam" id="PF01119">
    <property type="entry name" value="DNA_mis_repair"/>
    <property type="match status" value="1"/>
</dbReference>
<dbReference type="Gene3D" id="3.30.230.10">
    <property type="match status" value="1"/>
</dbReference>
<evidence type="ECO:0000259" key="7">
    <source>
        <dbReference type="SMART" id="SM01340"/>
    </source>
</evidence>
<comment type="subcellular location">
    <subcellularLocation>
        <location evidence="1">Nucleus</location>
    </subcellularLocation>
</comment>